<evidence type="ECO:0000313" key="2">
    <source>
        <dbReference type="EMBL" id="GBM14809.1"/>
    </source>
</evidence>
<accession>A0A4Y2DEZ1</accession>
<reference evidence="2 3" key="1">
    <citation type="journal article" date="2019" name="Sci. Rep.">
        <title>Orb-weaving spider Araneus ventricosus genome elucidates the spidroin gene catalogue.</title>
        <authorList>
            <person name="Kono N."/>
            <person name="Nakamura H."/>
            <person name="Ohtoshi R."/>
            <person name="Moran D.A.P."/>
            <person name="Shinohara A."/>
            <person name="Yoshida Y."/>
            <person name="Fujiwara M."/>
            <person name="Mori M."/>
            <person name="Tomita M."/>
            <person name="Arakawa K."/>
        </authorList>
    </citation>
    <scope>NUCLEOTIDE SEQUENCE [LARGE SCALE GENOMIC DNA]</scope>
</reference>
<keyword evidence="3" id="KW-1185">Reference proteome</keyword>
<protein>
    <submittedName>
        <fullName evidence="2">Uncharacterized protein</fullName>
    </submittedName>
</protein>
<keyword evidence="1" id="KW-0812">Transmembrane</keyword>
<organism evidence="2 3">
    <name type="scientific">Araneus ventricosus</name>
    <name type="common">Orbweaver spider</name>
    <name type="synonym">Epeira ventricosa</name>
    <dbReference type="NCBI Taxonomy" id="182803"/>
    <lineage>
        <taxon>Eukaryota</taxon>
        <taxon>Metazoa</taxon>
        <taxon>Ecdysozoa</taxon>
        <taxon>Arthropoda</taxon>
        <taxon>Chelicerata</taxon>
        <taxon>Arachnida</taxon>
        <taxon>Araneae</taxon>
        <taxon>Araneomorphae</taxon>
        <taxon>Entelegynae</taxon>
        <taxon>Araneoidea</taxon>
        <taxon>Araneidae</taxon>
        <taxon>Araneus</taxon>
    </lineage>
</organism>
<keyword evidence="1" id="KW-0472">Membrane</keyword>
<sequence>MTPQCDSMQQPFLWTKHLILYTTFSMSIFPLSNLMRLFPLGLFQVQGLPWWGPDEDGLKVATRTVLSNPGDFLLSAVENVVNRMQCGVHEKGCQIERGLVLWCLVISSL</sequence>
<evidence type="ECO:0000256" key="1">
    <source>
        <dbReference type="SAM" id="Phobius"/>
    </source>
</evidence>
<dbReference type="Proteomes" id="UP000499080">
    <property type="component" value="Unassembled WGS sequence"/>
</dbReference>
<name>A0A4Y2DEZ1_ARAVE</name>
<feature type="transmembrane region" description="Helical" evidence="1">
    <location>
        <begin position="18"/>
        <end position="38"/>
    </location>
</feature>
<dbReference type="AlphaFoldDB" id="A0A4Y2DEZ1"/>
<comment type="caution">
    <text evidence="2">The sequence shown here is derived from an EMBL/GenBank/DDBJ whole genome shotgun (WGS) entry which is preliminary data.</text>
</comment>
<keyword evidence="1" id="KW-1133">Transmembrane helix</keyword>
<proteinExistence type="predicted"/>
<evidence type="ECO:0000313" key="3">
    <source>
        <dbReference type="Proteomes" id="UP000499080"/>
    </source>
</evidence>
<gene>
    <name evidence="2" type="ORF">AVEN_255873_1</name>
</gene>
<dbReference type="EMBL" id="BGPR01000349">
    <property type="protein sequence ID" value="GBM14809.1"/>
    <property type="molecule type" value="Genomic_DNA"/>
</dbReference>